<keyword evidence="2 5" id="KW-0812">Transmembrane</keyword>
<evidence type="ECO:0000256" key="2">
    <source>
        <dbReference type="ARBA" id="ARBA00022692"/>
    </source>
</evidence>
<dbReference type="Proteomes" id="UP000646579">
    <property type="component" value="Unassembled WGS sequence"/>
</dbReference>
<dbReference type="InterPro" id="IPR002810">
    <property type="entry name" value="NfeD-like_C"/>
</dbReference>
<protein>
    <submittedName>
        <fullName evidence="7">Membrane protein</fullName>
    </submittedName>
</protein>
<evidence type="ECO:0000256" key="1">
    <source>
        <dbReference type="ARBA" id="ARBA00004141"/>
    </source>
</evidence>
<dbReference type="Gene3D" id="2.40.50.140">
    <property type="entry name" value="Nucleic acid-binding proteins"/>
    <property type="match status" value="1"/>
</dbReference>
<feature type="domain" description="NfeD-like C-terminal" evidence="6">
    <location>
        <begin position="93"/>
        <end position="148"/>
    </location>
</feature>
<comment type="subcellular location">
    <subcellularLocation>
        <location evidence="1">Membrane</location>
        <topology evidence="1">Multi-pass membrane protein</topology>
    </subcellularLocation>
</comment>
<sequence length="162" mass="17077">MVLIDWIASFGAWAWIIAGLVLLALELVVPGGVLVWMGIAGIITGLAAMVQPLSWPLQWGLFGVLSVVAIITWLRFSGSRPQITDRPHLNRRAETLVGREAVLVEPIAGGFGRVPLNDTVWRVAGPDLDAGTRVRVIGATGAVLSVEPVVQGERPVGTGGAS</sequence>
<dbReference type="InterPro" id="IPR052165">
    <property type="entry name" value="Membrane_assoc_protease"/>
</dbReference>
<keyword evidence="4 5" id="KW-0472">Membrane</keyword>
<dbReference type="AlphaFoldDB" id="A0A918S8X2"/>
<organism evidence="7 8">
    <name type="scientific">Devosia pacifica</name>
    <dbReference type="NCBI Taxonomy" id="1335967"/>
    <lineage>
        <taxon>Bacteria</taxon>
        <taxon>Pseudomonadati</taxon>
        <taxon>Pseudomonadota</taxon>
        <taxon>Alphaproteobacteria</taxon>
        <taxon>Hyphomicrobiales</taxon>
        <taxon>Devosiaceae</taxon>
        <taxon>Devosia</taxon>
    </lineage>
</organism>
<accession>A0A918S8X2</accession>
<feature type="transmembrane region" description="Helical" evidence="5">
    <location>
        <begin position="57"/>
        <end position="76"/>
    </location>
</feature>
<evidence type="ECO:0000256" key="5">
    <source>
        <dbReference type="SAM" id="Phobius"/>
    </source>
</evidence>
<reference evidence="7" key="1">
    <citation type="journal article" date="2014" name="Int. J. Syst. Evol. Microbiol.">
        <title>Complete genome sequence of Corynebacterium casei LMG S-19264T (=DSM 44701T), isolated from a smear-ripened cheese.</title>
        <authorList>
            <consortium name="US DOE Joint Genome Institute (JGI-PGF)"/>
            <person name="Walter F."/>
            <person name="Albersmeier A."/>
            <person name="Kalinowski J."/>
            <person name="Ruckert C."/>
        </authorList>
    </citation>
    <scope>NUCLEOTIDE SEQUENCE</scope>
    <source>
        <strain evidence="7">KCTC 32437</strain>
    </source>
</reference>
<dbReference type="RefSeq" id="WP_189425856.1">
    <property type="nucleotide sequence ID" value="NZ_BMZE01000002.1"/>
</dbReference>
<keyword evidence="8" id="KW-1185">Reference proteome</keyword>
<dbReference type="PANTHER" id="PTHR33507:SF3">
    <property type="entry name" value="INNER MEMBRANE PROTEIN YBBJ"/>
    <property type="match status" value="1"/>
</dbReference>
<feature type="transmembrane region" description="Helical" evidence="5">
    <location>
        <begin position="32"/>
        <end position="51"/>
    </location>
</feature>
<dbReference type="GO" id="GO:0005886">
    <property type="term" value="C:plasma membrane"/>
    <property type="evidence" value="ECO:0007669"/>
    <property type="project" value="TreeGrafter"/>
</dbReference>
<dbReference type="PANTHER" id="PTHR33507">
    <property type="entry name" value="INNER MEMBRANE PROTEIN YBBJ"/>
    <property type="match status" value="1"/>
</dbReference>
<dbReference type="InterPro" id="IPR012340">
    <property type="entry name" value="NA-bd_OB-fold"/>
</dbReference>
<comment type="caution">
    <text evidence="7">The sequence shown here is derived from an EMBL/GenBank/DDBJ whole genome shotgun (WGS) entry which is preliminary data.</text>
</comment>
<name>A0A918S8X2_9HYPH</name>
<evidence type="ECO:0000259" key="6">
    <source>
        <dbReference type="Pfam" id="PF01957"/>
    </source>
</evidence>
<dbReference type="Pfam" id="PF01957">
    <property type="entry name" value="NfeD"/>
    <property type="match status" value="1"/>
</dbReference>
<feature type="transmembrane region" description="Helical" evidence="5">
    <location>
        <begin position="6"/>
        <end position="25"/>
    </location>
</feature>
<keyword evidence="3 5" id="KW-1133">Transmembrane helix</keyword>
<dbReference type="EMBL" id="BMZE01000002">
    <property type="protein sequence ID" value="GHA26928.1"/>
    <property type="molecule type" value="Genomic_DNA"/>
</dbReference>
<reference evidence="7" key="2">
    <citation type="submission" date="2020-09" db="EMBL/GenBank/DDBJ databases">
        <authorList>
            <person name="Sun Q."/>
            <person name="Kim S."/>
        </authorList>
    </citation>
    <scope>NUCLEOTIDE SEQUENCE</scope>
    <source>
        <strain evidence="7">KCTC 32437</strain>
    </source>
</reference>
<proteinExistence type="predicted"/>
<evidence type="ECO:0000313" key="8">
    <source>
        <dbReference type="Proteomes" id="UP000646579"/>
    </source>
</evidence>
<evidence type="ECO:0000256" key="3">
    <source>
        <dbReference type="ARBA" id="ARBA00022989"/>
    </source>
</evidence>
<evidence type="ECO:0000313" key="7">
    <source>
        <dbReference type="EMBL" id="GHA26928.1"/>
    </source>
</evidence>
<gene>
    <name evidence="7" type="ORF">GCM10007989_23430</name>
</gene>
<evidence type="ECO:0000256" key="4">
    <source>
        <dbReference type="ARBA" id="ARBA00023136"/>
    </source>
</evidence>